<gene>
    <name evidence="3" type="ORF">HY473_02490</name>
</gene>
<proteinExistence type="predicted"/>
<reference evidence="3" key="1">
    <citation type="submission" date="2020-07" db="EMBL/GenBank/DDBJ databases">
        <title>Huge and variable diversity of episymbiotic CPR bacteria and DPANN archaea in groundwater ecosystems.</title>
        <authorList>
            <person name="He C.Y."/>
            <person name="Keren R."/>
            <person name="Whittaker M."/>
            <person name="Farag I.F."/>
            <person name="Doudna J."/>
            <person name="Cate J.H.D."/>
            <person name="Banfield J.F."/>
        </authorList>
    </citation>
    <scope>NUCLEOTIDE SEQUENCE</scope>
    <source>
        <strain evidence="3">NC_groundwater_1225_Ag_S-0.1um_56_177</strain>
    </source>
</reference>
<protein>
    <submittedName>
        <fullName evidence="3">Uncharacterized protein</fullName>
    </submittedName>
</protein>
<organism evidence="3 4">
    <name type="scientific">Candidatus Sungiibacteriota bacterium</name>
    <dbReference type="NCBI Taxonomy" id="2750080"/>
    <lineage>
        <taxon>Bacteria</taxon>
        <taxon>Candidatus Sungiibacteriota</taxon>
    </lineage>
</organism>
<feature type="transmembrane region" description="Helical" evidence="2">
    <location>
        <begin position="6"/>
        <end position="25"/>
    </location>
</feature>
<dbReference type="AlphaFoldDB" id="A0A933DTQ7"/>
<keyword evidence="2" id="KW-0812">Transmembrane</keyword>
<accession>A0A933DTQ7</accession>
<dbReference type="Proteomes" id="UP000756703">
    <property type="component" value="Unassembled WGS sequence"/>
</dbReference>
<dbReference type="EMBL" id="JACQMI010000017">
    <property type="protein sequence ID" value="MBI4132929.1"/>
    <property type="molecule type" value="Genomic_DNA"/>
</dbReference>
<keyword evidence="2" id="KW-1133">Transmembrane helix</keyword>
<evidence type="ECO:0000313" key="4">
    <source>
        <dbReference type="Proteomes" id="UP000756703"/>
    </source>
</evidence>
<evidence type="ECO:0000256" key="1">
    <source>
        <dbReference type="SAM" id="MobiDB-lite"/>
    </source>
</evidence>
<feature type="region of interest" description="Disordered" evidence="1">
    <location>
        <begin position="124"/>
        <end position="179"/>
    </location>
</feature>
<comment type="caution">
    <text evidence="3">The sequence shown here is derived from an EMBL/GenBank/DDBJ whole genome shotgun (WGS) entry which is preliminary data.</text>
</comment>
<keyword evidence="2" id="KW-0472">Membrane</keyword>
<sequence length="197" mass="21142">MTDKAVKIGFGFFAVTSLFFGVVSINQKIRIAGVDAQNQGNESSSGAFDEARMRVLDTDEDGIDDWSELNVHKTSPYLADSDSDGVSDALEIKQGADPTCPEGRVCGSDIIGTLEQIQQDIAREERAGEGSPQAADFSPESQAALETLEAGTIPTAEQIRSLLRDSGVPEEELSGTSDQDLIQLFQEVAEEQQTPSQ</sequence>
<evidence type="ECO:0000256" key="2">
    <source>
        <dbReference type="SAM" id="Phobius"/>
    </source>
</evidence>
<evidence type="ECO:0000313" key="3">
    <source>
        <dbReference type="EMBL" id="MBI4132929.1"/>
    </source>
</evidence>
<name>A0A933DTQ7_9BACT</name>